<proteinExistence type="predicted"/>
<keyword evidence="2" id="KW-1185">Reference proteome</keyword>
<organism evidence="1 2">
    <name type="scientific">Gimesia alba</name>
    <dbReference type="NCBI Taxonomy" id="2527973"/>
    <lineage>
        <taxon>Bacteria</taxon>
        <taxon>Pseudomonadati</taxon>
        <taxon>Planctomycetota</taxon>
        <taxon>Planctomycetia</taxon>
        <taxon>Planctomycetales</taxon>
        <taxon>Planctomycetaceae</taxon>
        <taxon>Gimesia</taxon>
    </lineage>
</organism>
<evidence type="ECO:0000313" key="2">
    <source>
        <dbReference type="Proteomes" id="UP000317171"/>
    </source>
</evidence>
<dbReference type="AlphaFoldDB" id="A0A517RDC4"/>
<dbReference type="EMBL" id="CP036269">
    <property type="protein sequence ID" value="QDT41878.1"/>
    <property type="molecule type" value="Genomic_DNA"/>
</dbReference>
<reference evidence="1 2" key="1">
    <citation type="submission" date="2019-02" db="EMBL/GenBank/DDBJ databases">
        <title>Deep-cultivation of Planctomycetes and their phenomic and genomic characterization uncovers novel biology.</title>
        <authorList>
            <person name="Wiegand S."/>
            <person name="Jogler M."/>
            <person name="Boedeker C."/>
            <person name="Pinto D."/>
            <person name="Vollmers J."/>
            <person name="Rivas-Marin E."/>
            <person name="Kohn T."/>
            <person name="Peeters S.H."/>
            <person name="Heuer A."/>
            <person name="Rast P."/>
            <person name="Oberbeckmann S."/>
            <person name="Bunk B."/>
            <person name="Jeske O."/>
            <person name="Meyerdierks A."/>
            <person name="Storesund J.E."/>
            <person name="Kallscheuer N."/>
            <person name="Luecker S."/>
            <person name="Lage O.M."/>
            <person name="Pohl T."/>
            <person name="Merkel B.J."/>
            <person name="Hornburger P."/>
            <person name="Mueller R.-W."/>
            <person name="Bruemmer F."/>
            <person name="Labrenz M."/>
            <person name="Spormann A.M."/>
            <person name="Op den Camp H."/>
            <person name="Overmann J."/>
            <person name="Amann R."/>
            <person name="Jetten M.S.M."/>
            <person name="Mascher T."/>
            <person name="Medema M.H."/>
            <person name="Devos D.P."/>
            <person name="Kaster A.-K."/>
            <person name="Ovreas L."/>
            <person name="Rohde M."/>
            <person name="Galperin M.Y."/>
            <person name="Jogler C."/>
        </authorList>
    </citation>
    <scope>NUCLEOTIDE SEQUENCE [LARGE SCALE GENOMIC DNA]</scope>
    <source>
        <strain evidence="1 2">Pan241w</strain>
    </source>
</reference>
<sequence>MLVIQHFKTVWTQKTRGMPGAEKRKKVPHKLLLPDASHPLPPVLLHEITAYEWEGFRLQQTTKRLDQLEQYWSFQFQQQEHHLEIWFTYSKTEHGSPERGTYLRRIFDLKKNQTAAFHINGRFSNDTGQYYVSHFVNLGFVNRFNDNLFLTKEPDHDVDLRAQLY</sequence>
<accession>A0A517RDC4</accession>
<dbReference type="Proteomes" id="UP000317171">
    <property type="component" value="Chromosome"/>
</dbReference>
<evidence type="ECO:0000313" key="1">
    <source>
        <dbReference type="EMBL" id="QDT41878.1"/>
    </source>
</evidence>
<dbReference type="KEGG" id="gaz:Pan241w_19460"/>
<protein>
    <submittedName>
        <fullName evidence="1">Uncharacterized protein</fullName>
    </submittedName>
</protein>
<gene>
    <name evidence="1" type="ORF">Pan241w_19460</name>
</gene>
<dbReference type="RefSeq" id="WP_198000428.1">
    <property type="nucleotide sequence ID" value="NZ_CP036269.1"/>
</dbReference>
<name>A0A517RDC4_9PLAN</name>